<organism evidence="1 2">
    <name type="scientific">Micromonospora craterilacus</name>
    <dbReference type="NCBI Taxonomy" id="1655439"/>
    <lineage>
        <taxon>Bacteria</taxon>
        <taxon>Bacillati</taxon>
        <taxon>Actinomycetota</taxon>
        <taxon>Actinomycetes</taxon>
        <taxon>Micromonosporales</taxon>
        <taxon>Micromonosporaceae</taxon>
        <taxon>Micromonospora</taxon>
    </lineage>
</organism>
<dbReference type="OrthoDB" id="9860769at2"/>
<reference evidence="1 2" key="1">
    <citation type="submission" date="2018-01" db="EMBL/GenBank/DDBJ databases">
        <title>Draft genome sequence of Jishengella sp. NA12.</title>
        <authorList>
            <person name="Sahin N."/>
            <person name="Ay H."/>
            <person name="Saygin H."/>
        </authorList>
    </citation>
    <scope>NUCLEOTIDE SEQUENCE [LARGE SCALE GENOMIC DNA]</scope>
    <source>
        <strain evidence="1 2">NA12</strain>
    </source>
</reference>
<sequence>MDLYDGHDGPTEDDFTRWNEHNAHADDYDPSDDEEVPDLIGPLAAEEWCAFRLRSDGDLLQCCGVTSAFRDALFNLLRMGGERHDAAWILRDEWQAMEEHGMPQGPEVTPLIDKLRAFYIDQPASTVEVPDEVLAPAQGGTR</sequence>
<dbReference type="EMBL" id="POTY01000104">
    <property type="protein sequence ID" value="PZG16480.1"/>
    <property type="molecule type" value="Genomic_DNA"/>
</dbReference>
<evidence type="ECO:0000313" key="2">
    <source>
        <dbReference type="Proteomes" id="UP000248924"/>
    </source>
</evidence>
<gene>
    <name evidence="1" type="ORF">C1I95_17380</name>
</gene>
<dbReference type="Proteomes" id="UP000248924">
    <property type="component" value="Unassembled WGS sequence"/>
</dbReference>
<comment type="caution">
    <text evidence="1">The sequence shown here is derived from an EMBL/GenBank/DDBJ whole genome shotgun (WGS) entry which is preliminary data.</text>
</comment>
<evidence type="ECO:0000313" key="1">
    <source>
        <dbReference type="EMBL" id="PZG16480.1"/>
    </source>
</evidence>
<dbReference type="RefSeq" id="WP_111214894.1">
    <property type="nucleotide sequence ID" value="NZ_POTY01000104.1"/>
</dbReference>
<proteinExistence type="predicted"/>
<name>A0A2W2ESH8_9ACTN</name>
<protein>
    <submittedName>
        <fullName evidence="1">Uncharacterized protein</fullName>
    </submittedName>
</protein>
<keyword evidence="2" id="KW-1185">Reference proteome</keyword>
<accession>A0A2W2ESH8</accession>
<dbReference type="AlphaFoldDB" id="A0A2W2ESH8"/>